<dbReference type="AlphaFoldDB" id="A0AAU7V738"/>
<sequence>MLHELSAWEQVELLVSRQISPGELTAHYQKRIADHPEVGAFVTLTPQVAQRQLAELAEPGSTPLWGLPHADKDLVHRQGVPTLYGSLAVAAATRQYPAQLQAPSEPLIEQCDRLGLISLGKTNTPEFGLFGYTESEVAAPARHPEDLTLNAGGSSGGAAAAVAAGLLPAAIGSDGGGSVRIPAATVGLVGLKPGRGVVATDRGVDSPTGVVTGPLTRSVRDAALFFAALTEGDRTLAERELAAEAAPLRIAFAEDSPWNPTYDCHPEPVVLEALEQGLSLIGAAPDRVSLAHRRYADIFTTAWFRAAGSVPPLLDIELMHPVSRWLIESGRQLSPEQVEQNRQEVAAYGAEMSALLADWDVIVTPALGMAPQPVGSYPLDPQQNFALQVAYSPYTSWVNLVGWPALTVPVTRLPAGHLRQPLPFGIQLVGKPGSEWDLLRLGAALEARVK</sequence>
<dbReference type="InterPro" id="IPR036928">
    <property type="entry name" value="AS_sf"/>
</dbReference>
<dbReference type="EMBL" id="CP138335">
    <property type="protein sequence ID" value="XBW07120.1"/>
    <property type="molecule type" value="Genomic_DNA"/>
</dbReference>
<dbReference type="PANTHER" id="PTHR11895:SF7">
    <property type="entry name" value="GLUTAMYL-TRNA(GLN) AMIDOTRANSFERASE SUBUNIT A, MITOCHONDRIAL"/>
    <property type="match status" value="1"/>
</dbReference>
<dbReference type="RefSeq" id="WP_350257326.1">
    <property type="nucleotide sequence ID" value="NZ_CP138335.1"/>
</dbReference>
<name>A0AAU7V738_9ACTO</name>
<evidence type="ECO:0000313" key="3">
    <source>
        <dbReference type="EMBL" id="XBW07120.1"/>
    </source>
</evidence>
<comment type="similarity">
    <text evidence="1">Belongs to the amidase family.</text>
</comment>
<dbReference type="PROSITE" id="PS00571">
    <property type="entry name" value="AMIDASES"/>
    <property type="match status" value="1"/>
</dbReference>
<dbReference type="Gene3D" id="3.90.1300.10">
    <property type="entry name" value="Amidase signature (AS) domain"/>
    <property type="match status" value="1"/>
</dbReference>
<dbReference type="InterPro" id="IPR020556">
    <property type="entry name" value="Amidase_CS"/>
</dbReference>
<dbReference type="GO" id="GO:0003824">
    <property type="term" value="F:catalytic activity"/>
    <property type="evidence" value="ECO:0007669"/>
    <property type="project" value="InterPro"/>
</dbReference>
<evidence type="ECO:0000259" key="2">
    <source>
        <dbReference type="Pfam" id="PF01425"/>
    </source>
</evidence>
<feature type="domain" description="Amidase" evidence="2">
    <location>
        <begin position="23"/>
        <end position="439"/>
    </location>
</feature>
<dbReference type="Pfam" id="PF01425">
    <property type="entry name" value="Amidase"/>
    <property type="match status" value="1"/>
</dbReference>
<dbReference type="PANTHER" id="PTHR11895">
    <property type="entry name" value="TRANSAMIDASE"/>
    <property type="match status" value="1"/>
</dbReference>
<dbReference type="SUPFAM" id="SSF75304">
    <property type="entry name" value="Amidase signature (AS) enzymes"/>
    <property type="match status" value="1"/>
</dbReference>
<reference evidence="3" key="1">
    <citation type="submission" date="2023-11" db="EMBL/GenBank/DDBJ databases">
        <title>Scrofimicrobium hongkongense sp. nov., isolated from a patient with peritonitis.</title>
        <authorList>
            <person name="Lao H.Y."/>
            <person name="Wong A.Y.P."/>
            <person name="Ng T.L."/>
            <person name="Wong R.Y.L."/>
            <person name="Yau M.C.Y."/>
            <person name="Lam J.Y.W."/>
            <person name="Siu G.K.H."/>
        </authorList>
    </citation>
    <scope>NUCLEOTIDE SEQUENCE</scope>
    <source>
        <strain evidence="3">R131</strain>
    </source>
</reference>
<accession>A0AAU7V738</accession>
<protein>
    <submittedName>
        <fullName evidence="3">Amidase</fullName>
    </submittedName>
</protein>
<dbReference type="InterPro" id="IPR000120">
    <property type="entry name" value="Amidase"/>
</dbReference>
<dbReference type="InterPro" id="IPR023631">
    <property type="entry name" value="Amidase_dom"/>
</dbReference>
<evidence type="ECO:0000256" key="1">
    <source>
        <dbReference type="ARBA" id="ARBA00009199"/>
    </source>
</evidence>
<proteinExistence type="inferred from homology"/>
<gene>
    <name evidence="3" type="ORF">SAC06_05535</name>
</gene>
<dbReference type="KEGG" id="sapp:SAC06_05535"/>
<organism evidence="3">
    <name type="scientific">Scrofimicrobium appendicitidis</name>
    <dbReference type="NCBI Taxonomy" id="3079930"/>
    <lineage>
        <taxon>Bacteria</taxon>
        <taxon>Bacillati</taxon>
        <taxon>Actinomycetota</taxon>
        <taxon>Actinomycetes</taxon>
        <taxon>Actinomycetales</taxon>
        <taxon>Actinomycetaceae</taxon>
        <taxon>Scrofimicrobium</taxon>
    </lineage>
</organism>